<dbReference type="InterPro" id="IPR023210">
    <property type="entry name" value="NADP_OxRdtase_dom"/>
</dbReference>
<keyword evidence="3" id="KW-1185">Reference proteome</keyword>
<proteinExistence type="predicted"/>
<evidence type="ECO:0000259" key="1">
    <source>
        <dbReference type="Pfam" id="PF00248"/>
    </source>
</evidence>
<protein>
    <recommendedName>
        <fullName evidence="1">NADP-dependent oxidoreductase domain-containing protein</fullName>
    </recommendedName>
</protein>
<organism evidence="2 3">
    <name type="scientific">Paxillus involutus ATCC 200175</name>
    <dbReference type="NCBI Taxonomy" id="664439"/>
    <lineage>
        <taxon>Eukaryota</taxon>
        <taxon>Fungi</taxon>
        <taxon>Dikarya</taxon>
        <taxon>Basidiomycota</taxon>
        <taxon>Agaricomycotina</taxon>
        <taxon>Agaricomycetes</taxon>
        <taxon>Agaricomycetidae</taxon>
        <taxon>Boletales</taxon>
        <taxon>Paxilineae</taxon>
        <taxon>Paxillaceae</taxon>
        <taxon>Paxillus</taxon>
    </lineage>
</organism>
<gene>
    <name evidence="2" type="ORF">PAXINDRAFT_100019</name>
</gene>
<dbReference type="HOGENOM" id="CLU_2513276_0_0_1"/>
<dbReference type="Pfam" id="PF00248">
    <property type="entry name" value="Aldo_ket_red"/>
    <property type="match status" value="1"/>
</dbReference>
<evidence type="ECO:0000313" key="2">
    <source>
        <dbReference type="EMBL" id="KIJ14524.1"/>
    </source>
</evidence>
<dbReference type="SUPFAM" id="SSF51430">
    <property type="entry name" value="NAD(P)-linked oxidoreductase"/>
    <property type="match status" value="1"/>
</dbReference>
<reference evidence="3" key="2">
    <citation type="submission" date="2015-01" db="EMBL/GenBank/DDBJ databases">
        <title>Evolutionary Origins and Diversification of the Mycorrhizal Mutualists.</title>
        <authorList>
            <consortium name="DOE Joint Genome Institute"/>
            <consortium name="Mycorrhizal Genomics Consortium"/>
            <person name="Kohler A."/>
            <person name="Kuo A."/>
            <person name="Nagy L.G."/>
            <person name="Floudas D."/>
            <person name="Copeland A."/>
            <person name="Barry K.W."/>
            <person name="Cichocki N."/>
            <person name="Veneault-Fourrey C."/>
            <person name="LaButti K."/>
            <person name="Lindquist E.A."/>
            <person name="Lipzen A."/>
            <person name="Lundell T."/>
            <person name="Morin E."/>
            <person name="Murat C."/>
            <person name="Riley R."/>
            <person name="Ohm R."/>
            <person name="Sun H."/>
            <person name="Tunlid A."/>
            <person name="Henrissat B."/>
            <person name="Grigoriev I.V."/>
            <person name="Hibbett D.S."/>
            <person name="Martin F."/>
        </authorList>
    </citation>
    <scope>NUCLEOTIDE SEQUENCE [LARGE SCALE GENOMIC DNA]</scope>
    <source>
        <strain evidence="3">ATCC 200175</strain>
    </source>
</reference>
<dbReference type="EMBL" id="KN819342">
    <property type="protein sequence ID" value="KIJ14524.1"/>
    <property type="molecule type" value="Genomic_DNA"/>
</dbReference>
<dbReference type="OrthoDB" id="2310150at2759"/>
<dbReference type="AlphaFoldDB" id="A0A0C9SXN5"/>
<dbReference type="InterPro" id="IPR036812">
    <property type="entry name" value="NAD(P)_OxRdtase_dom_sf"/>
</dbReference>
<reference evidence="2 3" key="1">
    <citation type="submission" date="2014-06" db="EMBL/GenBank/DDBJ databases">
        <authorList>
            <consortium name="DOE Joint Genome Institute"/>
            <person name="Kuo A."/>
            <person name="Kohler A."/>
            <person name="Nagy L.G."/>
            <person name="Floudas D."/>
            <person name="Copeland A."/>
            <person name="Barry K.W."/>
            <person name="Cichocki N."/>
            <person name="Veneault-Fourrey C."/>
            <person name="LaButti K."/>
            <person name="Lindquist E.A."/>
            <person name="Lipzen A."/>
            <person name="Lundell T."/>
            <person name="Morin E."/>
            <person name="Murat C."/>
            <person name="Sun H."/>
            <person name="Tunlid A."/>
            <person name="Henrissat B."/>
            <person name="Grigoriev I.V."/>
            <person name="Hibbett D.S."/>
            <person name="Martin F."/>
            <person name="Nordberg H.P."/>
            <person name="Cantor M.N."/>
            <person name="Hua S.X."/>
        </authorList>
    </citation>
    <scope>NUCLEOTIDE SEQUENCE [LARGE SCALE GENOMIC DNA]</scope>
    <source>
        <strain evidence="2 3">ATCC 200175</strain>
    </source>
</reference>
<dbReference type="Proteomes" id="UP000053647">
    <property type="component" value="Unassembled WGS sequence"/>
</dbReference>
<feature type="domain" description="NADP-dependent oxidoreductase" evidence="1">
    <location>
        <begin position="4"/>
        <end position="74"/>
    </location>
</feature>
<accession>A0A0C9SXN5</accession>
<name>A0A0C9SXN5_PAXIN</name>
<evidence type="ECO:0000313" key="3">
    <source>
        <dbReference type="Proteomes" id="UP000053647"/>
    </source>
</evidence>
<sequence length="85" mass="9229">MLPVFRELKSLLDKNNIPIAGAALRWLQHHSALRPDLGDLVIIGASNPVQLESNLEESAKGPLPPDIIKLLDDAWLGVKASSARL</sequence>
<dbReference type="Gene3D" id="3.20.20.100">
    <property type="entry name" value="NADP-dependent oxidoreductase domain"/>
    <property type="match status" value="1"/>
</dbReference>